<keyword evidence="3" id="KW-1185">Reference proteome</keyword>
<dbReference type="Pfam" id="PF01636">
    <property type="entry name" value="APH"/>
    <property type="match status" value="1"/>
</dbReference>
<dbReference type="Proteomes" id="UP001501771">
    <property type="component" value="Unassembled WGS sequence"/>
</dbReference>
<gene>
    <name evidence="2" type="ORF">GCM10009844_36200</name>
</gene>
<evidence type="ECO:0000313" key="2">
    <source>
        <dbReference type="EMBL" id="GAA2152657.1"/>
    </source>
</evidence>
<name>A0ABN3A2L4_9ACTN</name>
<dbReference type="RefSeq" id="WP_344155587.1">
    <property type="nucleotide sequence ID" value="NZ_BAAAQR010000012.1"/>
</dbReference>
<dbReference type="InterPro" id="IPR011009">
    <property type="entry name" value="Kinase-like_dom_sf"/>
</dbReference>
<sequence>MLDVRLAEQVSRAYGLGTGARLVGPVATGRLGRIWQLTTDLGCYAVKDFVVPVSVEDAERDAGYQDAVRRAGVPMPPVVRARSGAVLCDVEGPVRVYGWVDVQPSERRLDPAAVGQVVAAVHRVAVESDGPVDGWYVDPVGRTGWEELVARLEAAGAPFAGRLADLLPEMLEVESLLAPPGDVRMCHRDLWADNLLRRPSGDLVVLDWENCGAADPAHELALVLFEFGCGDAVRMRALYDAYAAAGGPARLAGPGDLTMLVAQTHHIARTGCERWLAATTDEQRTDNADWVAELLDDPVTTRTVDLVLSVVG</sequence>
<accession>A0ABN3A2L4</accession>
<proteinExistence type="predicted"/>
<organism evidence="2 3">
    <name type="scientific">Nocardioides koreensis</name>
    <dbReference type="NCBI Taxonomy" id="433651"/>
    <lineage>
        <taxon>Bacteria</taxon>
        <taxon>Bacillati</taxon>
        <taxon>Actinomycetota</taxon>
        <taxon>Actinomycetes</taxon>
        <taxon>Propionibacteriales</taxon>
        <taxon>Nocardioidaceae</taxon>
        <taxon>Nocardioides</taxon>
    </lineage>
</organism>
<dbReference type="EMBL" id="BAAAQR010000012">
    <property type="protein sequence ID" value="GAA2152657.1"/>
    <property type="molecule type" value="Genomic_DNA"/>
</dbReference>
<reference evidence="2 3" key="1">
    <citation type="journal article" date="2019" name="Int. J. Syst. Evol. Microbiol.">
        <title>The Global Catalogue of Microorganisms (GCM) 10K type strain sequencing project: providing services to taxonomists for standard genome sequencing and annotation.</title>
        <authorList>
            <consortium name="The Broad Institute Genomics Platform"/>
            <consortium name="The Broad Institute Genome Sequencing Center for Infectious Disease"/>
            <person name="Wu L."/>
            <person name="Ma J."/>
        </authorList>
    </citation>
    <scope>NUCLEOTIDE SEQUENCE [LARGE SCALE GENOMIC DNA]</scope>
    <source>
        <strain evidence="2 3">JCM 16022</strain>
    </source>
</reference>
<dbReference type="InterPro" id="IPR002575">
    <property type="entry name" value="Aminoglycoside_PTrfase"/>
</dbReference>
<evidence type="ECO:0000259" key="1">
    <source>
        <dbReference type="Pfam" id="PF01636"/>
    </source>
</evidence>
<protein>
    <recommendedName>
        <fullName evidence="1">Aminoglycoside phosphotransferase domain-containing protein</fullName>
    </recommendedName>
</protein>
<evidence type="ECO:0000313" key="3">
    <source>
        <dbReference type="Proteomes" id="UP001501771"/>
    </source>
</evidence>
<dbReference type="Gene3D" id="3.90.1200.10">
    <property type="match status" value="1"/>
</dbReference>
<comment type="caution">
    <text evidence="2">The sequence shown here is derived from an EMBL/GenBank/DDBJ whole genome shotgun (WGS) entry which is preliminary data.</text>
</comment>
<feature type="domain" description="Aminoglycoside phosphotransferase" evidence="1">
    <location>
        <begin position="25"/>
        <end position="251"/>
    </location>
</feature>
<dbReference type="SUPFAM" id="SSF56112">
    <property type="entry name" value="Protein kinase-like (PK-like)"/>
    <property type="match status" value="1"/>
</dbReference>